<proteinExistence type="inferred from homology"/>
<dbReference type="OrthoDB" id="416786at2759"/>
<keyword evidence="1" id="KW-0596">Phosphopantetheine</keyword>
<dbReference type="FunFam" id="1.10.1200.10:FF:000005">
    <property type="entry name" value="Nonribosomal peptide synthetase 1"/>
    <property type="match status" value="1"/>
</dbReference>
<dbReference type="InterPro" id="IPR001242">
    <property type="entry name" value="Condensation_dom"/>
</dbReference>
<dbReference type="GO" id="GO:0044550">
    <property type="term" value="P:secondary metabolite biosynthetic process"/>
    <property type="evidence" value="ECO:0007669"/>
    <property type="project" value="TreeGrafter"/>
</dbReference>
<keyword evidence="2" id="KW-0597">Phosphoprotein</keyword>
<dbReference type="InterPro" id="IPR000873">
    <property type="entry name" value="AMP-dep_synth/lig_dom"/>
</dbReference>
<evidence type="ECO:0000256" key="3">
    <source>
        <dbReference type="ARBA" id="ARBA00022598"/>
    </source>
</evidence>
<protein>
    <submittedName>
        <fullName evidence="7">Nonribosomal peptide synthetase 4</fullName>
    </submittedName>
</protein>
<evidence type="ECO:0000256" key="1">
    <source>
        <dbReference type="ARBA" id="ARBA00022450"/>
    </source>
</evidence>
<dbReference type="PANTHER" id="PTHR45527:SF16">
    <property type="entry name" value="NONRIBOSOMAL PEPTIDE SYNTHASE ATNA-RELATED"/>
    <property type="match status" value="1"/>
</dbReference>
<dbReference type="SUPFAM" id="SSF52777">
    <property type="entry name" value="CoA-dependent acyltransferases"/>
    <property type="match status" value="9"/>
</dbReference>
<dbReference type="InterPro" id="IPR009081">
    <property type="entry name" value="PP-bd_ACP"/>
</dbReference>
<dbReference type="STRING" id="554155.C5FTY2"/>
<evidence type="ECO:0000256" key="4">
    <source>
        <dbReference type="ARBA" id="ARBA00022737"/>
    </source>
</evidence>
<dbReference type="PROSITE" id="PS50075">
    <property type="entry name" value="CARRIER"/>
    <property type="match status" value="2"/>
</dbReference>
<dbReference type="NCBIfam" id="TIGR01733">
    <property type="entry name" value="AA-adenyl-dom"/>
    <property type="match status" value="3"/>
</dbReference>
<dbReference type="FunFam" id="3.40.50.12780:FF:000014">
    <property type="entry name" value="Nonribosomal peptide synthetase 1"/>
    <property type="match status" value="1"/>
</dbReference>
<dbReference type="Gene3D" id="3.40.50.12780">
    <property type="entry name" value="N-terminal domain of ligase-like"/>
    <property type="match status" value="3"/>
</dbReference>
<dbReference type="RefSeq" id="XP_002844221.1">
    <property type="nucleotide sequence ID" value="XM_002844175.1"/>
</dbReference>
<keyword evidence="8" id="KW-1185">Reference proteome</keyword>
<dbReference type="InterPro" id="IPR023213">
    <property type="entry name" value="CAT-like_dom_sf"/>
</dbReference>
<name>C5FTY2_ARTOC</name>
<dbReference type="GeneID" id="9222460"/>
<dbReference type="InterPro" id="IPR006162">
    <property type="entry name" value="Ppantetheine_attach_site"/>
</dbReference>
<dbReference type="InterPro" id="IPR042099">
    <property type="entry name" value="ANL_N_sf"/>
</dbReference>
<dbReference type="Gene3D" id="3.30.559.10">
    <property type="entry name" value="Chloramphenicol acetyltransferase-like domain"/>
    <property type="match status" value="4"/>
</dbReference>
<reference evidence="8" key="1">
    <citation type="journal article" date="2012" name="MBio">
        <title>Comparative genome analysis of Trichophyton rubrum and related dermatophytes reveals candidate genes involved in infection.</title>
        <authorList>
            <person name="Martinez D.A."/>
            <person name="Oliver B.G."/>
            <person name="Graeser Y."/>
            <person name="Goldberg J.M."/>
            <person name="Li W."/>
            <person name="Martinez-Rossi N.M."/>
            <person name="Monod M."/>
            <person name="Shelest E."/>
            <person name="Barton R.C."/>
            <person name="Birch E."/>
            <person name="Brakhage A.A."/>
            <person name="Chen Z."/>
            <person name="Gurr S.J."/>
            <person name="Heiman D."/>
            <person name="Heitman J."/>
            <person name="Kosti I."/>
            <person name="Rossi A."/>
            <person name="Saif S."/>
            <person name="Samalova M."/>
            <person name="Saunders C.W."/>
            <person name="Shea T."/>
            <person name="Summerbell R.C."/>
            <person name="Xu J."/>
            <person name="Young S."/>
            <person name="Zeng Q."/>
            <person name="Birren B.W."/>
            <person name="Cuomo C.A."/>
            <person name="White T.C."/>
        </authorList>
    </citation>
    <scope>NUCLEOTIDE SEQUENCE [LARGE SCALE GENOMIC DNA]</scope>
    <source>
        <strain evidence="8">ATCC MYA-4605 / CBS 113480</strain>
    </source>
</reference>
<dbReference type="PANTHER" id="PTHR45527">
    <property type="entry name" value="NONRIBOSOMAL PEPTIDE SYNTHETASE"/>
    <property type="match status" value="1"/>
</dbReference>
<dbReference type="FunFam" id="3.30.559.10:FF:000016">
    <property type="entry name" value="Nonribosomal peptide synthase Pes1"/>
    <property type="match status" value="1"/>
</dbReference>
<accession>C5FTY2</accession>
<gene>
    <name evidence="7" type="ORF">MCYG_06185</name>
</gene>
<organism evidence="7 8">
    <name type="scientific">Arthroderma otae (strain ATCC MYA-4605 / CBS 113480)</name>
    <name type="common">Microsporum canis</name>
    <dbReference type="NCBI Taxonomy" id="554155"/>
    <lineage>
        <taxon>Eukaryota</taxon>
        <taxon>Fungi</taxon>
        <taxon>Dikarya</taxon>
        <taxon>Ascomycota</taxon>
        <taxon>Pezizomycotina</taxon>
        <taxon>Eurotiomycetes</taxon>
        <taxon>Eurotiomycetidae</taxon>
        <taxon>Onygenales</taxon>
        <taxon>Arthrodermataceae</taxon>
        <taxon>Microsporum</taxon>
    </lineage>
</organism>
<dbReference type="FunFam" id="3.30.300.30:FF:000015">
    <property type="entry name" value="Nonribosomal peptide synthase SidD"/>
    <property type="match status" value="3"/>
</dbReference>
<dbReference type="SUPFAM" id="SSF47336">
    <property type="entry name" value="ACP-like"/>
    <property type="match status" value="3"/>
</dbReference>
<dbReference type="Pfam" id="PF00550">
    <property type="entry name" value="PP-binding"/>
    <property type="match status" value="2"/>
</dbReference>
<dbReference type="CDD" id="cd05918">
    <property type="entry name" value="A_NRPS_SidN3_like"/>
    <property type="match status" value="3"/>
</dbReference>
<keyword evidence="3" id="KW-0436">Ligase</keyword>
<dbReference type="CDD" id="cd19545">
    <property type="entry name" value="FUM14_C_NRPS-like"/>
    <property type="match status" value="1"/>
</dbReference>
<dbReference type="SMART" id="SM00823">
    <property type="entry name" value="PKS_PP"/>
    <property type="match status" value="1"/>
</dbReference>
<dbReference type="InterPro" id="IPR020806">
    <property type="entry name" value="PKS_PP-bd"/>
</dbReference>
<dbReference type="InterPro" id="IPR036736">
    <property type="entry name" value="ACP-like_sf"/>
</dbReference>
<dbReference type="PROSITE" id="PS00012">
    <property type="entry name" value="PHOSPHOPANTETHEINE"/>
    <property type="match status" value="1"/>
</dbReference>
<evidence type="ECO:0000256" key="2">
    <source>
        <dbReference type="ARBA" id="ARBA00022553"/>
    </source>
</evidence>
<feature type="domain" description="Carrier" evidence="6">
    <location>
        <begin position="752"/>
        <end position="828"/>
    </location>
</feature>
<feature type="domain" description="Carrier" evidence="6">
    <location>
        <begin position="1823"/>
        <end position="1899"/>
    </location>
</feature>
<dbReference type="HOGENOM" id="CLU_224276_0_0_1"/>
<dbReference type="Gene3D" id="3.30.559.30">
    <property type="entry name" value="Nonribosomal peptide synthetase, condensation domain"/>
    <property type="match status" value="5"/>
</dbReference>
<dbReference type="Proteomes" id="UP000002035">
    <property type="component" value="Unassembled WGS sequence"/>
</dbReference>
<sequence length="3834" mass="426997">MGSFSPTGDWDRVFDKSVCISLPFSSSVMEALKKVEQNPSFSTVHLFYAAWSMVLSTLSGEDDVSFGIFDPAGSSTRLKELRLLSLQMEKDMSVHDLVAIIQTKGEGDSRSPGLEDTVESVALQFDSKYTSNMDQEYSALHIQKVATSLILCNLIACLRDGQILQIAGNNAYYEISAIESIASCTAQALLSMASDINRNLSSVCLVDKAGQQSIISQNNRAPDAIERCLHHLIEDQVKMRPKDDAIRFGGRVFSYQEMYEMSSRLAEHLVARGIKPETAVPICFDKSALAIISILAVLQAGGMCVPLDPSHPAERLLEIIAKCKAKLILVSASHATLIKPLAEPVIVEDQLFAELPSSSHSCPGPLVVPDSAAFVMFTSGSTGTPKGVVIEHRAITTSIKSNARFLRIDHHTRALQFASYTFDVAIEEIFTPLSQGGCVCVPTELERDNGLADFIAKHQVTWADMTPTVASALLKPEQVPSLRTLVLGGETVSSEVVKTWNDQLDLIIMYGPAECAINCAGNDSVDSKKGGQHLGAALSSVLWVVDRNNHHQLCPRGGVGELLVEGPILARGYLGEQQKTDGSFVTDLRWTGGGNGRRFYKTGDLVRHNYDGSLDFVRRMDGQIKVRGQRVETEEIKACLRSLLSEDWSSTVDQLTIDKRRVLCLFICNGSAIGHGVPDLDEGDSAIAMCEQIPNFLAQRLPSFMVPSLVVALRFTPTLASGKLDRRSLQKVAGTVVAQHSRTDRSNGVDVDNFTGTQQRLRHLWATVLNVPLETIGRDTNFFMLGGDSLLAMKLVSTASAAGIHFTVKDLLQGPTFGQLSQLVESGAIEERRQYTSTLTSSSLKDYEVASVEAAEQCKVSLSSIANVFPCSPYQEGIFALSQSIPNSYIARFVFHIPDTLDCGRYFHAWKDVICAHEVLRTRFFYHEGKLHNAVWGTAIDPIIATDLHQYLESDQSLAMDIGSPLLRYALVGDLTTTKSLVLTIHHAIYDGFSLDLLLEEVELRYKGETISPAPQFSEYIHALTDHNVDSDILYWREYMDGAMPKQLPSGTNISYSRNVKSISKGNASLESANSGGTTRAALVRAAWSMVLSLYTVSEDVVFGEILAGRYIDLPGIDKLIGPTMSTVPVRVKLCRELTVQEHLDNMALDYLNSMSHAQIGLQGIRAAISNGTLCDFDTLLVIQPNPLGHGIRECPLPAFVDERDRSTFSVTMECTMLQDSVELEAHYLSDRIDTELVKSLVDSFVDTVEKLSKNLLTRIEDVLPDLIPDTNGQRTTEPCPPRINRCIHEIFQDRASQHPDAYAVDSTCLSKPITYSELNDLSDKVALYLQHLGIQPGEIVPYCLSKSAQVVPTLLGVLKSGGAIVALDPRNPAERMTEIVQDTNARFVITEEEQADKLDHLQDHVQIIDIKSLFGHGMSGEVKPQSTPTSRCYVLFTSGSTGKPKGIVIQHSAYATSAHYHAPAMGITQNSRVLQFAAHTYDLCIGEIFTTLQVGGCICIPTEYERLNELAETITSLQVNWAFLTPTVAATLDPEAVPTLKTLVLGGEHATRRNFSSFASKLKLINSYGPAECSIWTNCAAGVKPDADTGNIGPKVGCNLFVVARDDHNQLLSLEEEGELVVESHGLALEYLSDPQKTAQSFIANPPWLPVDPGQIRRIYKSGDLAIANRDGTFKIIGRKDKQVKFHGQRIELGEIEHHIAGHPEIKHVAAFLIKKGPCNNSLVAIYTPVLSTVSEVHADIKLVLPNFINPVRRLNSELGEMLGKSIPSYMIPRFFIPVQYIPLMTSGKIERATLQRWVESMDEKLFADFLDLTLDTSSTETPKTDIEKILHQMWCDALNLNHSQVSIRKSFLESGGDSISAMRVAWLCKKRGIMVTVQDVITCQSISDLSLRALRQAKDTQVTERNIDLHPVNPNIPFHLSPIQKLFFASAKETRLEELNHFNQSFMMEVRREISPNSIEKAVIKLVQLHDMLRARFQQHSYGIWAQDTTNTIENSYRFNSHTLDGLHSIRSLVVDSQLALNILHGPLISFDIFHITGRQYLFATAHHLVIDLVSWRVIFDDLEELLKNPMSQIPKGIPFQQWLNCQRDHAFNKLDPPNMLPELPQKPRPAFWGTECEQNMFKDTREVSFEMNELQTAHILETCTKELGITPLDVFNGCALYSFNVVFPERIEPTLFNEGHGREPWSTDIDISRTVGWFTTMFPITVPRTTNHDVLLTCMAARDYRTKLHSNGWGYFTSRFLHPEGIELYGSQYPEILLNYYGLYQQFEHPNSLFRPAEQNFYDLDVNSLSHRFSLVDILIGVEKNRLHFNMIFNKHMKHQSRLDEWVNAYRRSIIQVIGIVTMKLTTGNSLTYPIAPEDRTQLHALRVDPETMVEDIYPCSPIQEAILNSQTENLGFYRVKCRLLSAWDTLVGIHSALRTVFLNTDSNQCSYYQVVIRSDYVREIKENLPYSIDFTTKKNEDCIICTLNISHALIDGSSISIILKDWASAYDGGLQQGTRPSYRKYIDYLSSKSEFDSAAYWRRYLKGVRPCIFPTTYTTASQPRNIHLTHSTTLCSSATLTSLCHAIGATSTSVLLFVWGLIVRHYVAIDEVCFGYLVSGRDPSVEGVDSIVGPFVHMLPCRWKAIASDTAKDEVERLQMNFFEALPYQEFKLSLMQKEAGLSGNPLFNTALSFQQNASTSQKLDSSIHFEDVGGADPSEYAIAVNFEDDGKGIQLTLNFWESEIEEDKISNIASMLKMALNTFSENPKITIASLDDQLLKMIHREYMKRQPQLIIQPDKTCTHLLIDNHVRAFPHSEAIRTTSSQFAYSELHDLSSRLASLICKETPAQDTVVALGFIKGPLTVIAMLACLKAGRPFLMLDLRQPVERLEYMLAVSEASLLLYQKNSADYSFDAFHTVAKASVSFDVIRALPQLEEEKYCMDPNVRAYVIFTSGSTGRPKGIEVTNKTLSNGVTNHARALGIEKSSQVLQFSSYSFDASIVEIITTLATGGVVCIPTEVEREDLPSAINSLYIDTAIITPSVAKILQPNEIPGLRTLVLAGEAMTASILEMWAPKVKLINGYGPSECCVCCSASEMSVNSDPRCIGRPLGSHIWITNSQNHDLLMPAGEIGELVVQGPILAQGYLKDPEKTSDAFVIEPNWMKLIPNPTGTPRRIYKTGDLACLQRDGTLLFIGRKDTQVKIRGQRVELGEIEQRLSLLYTNSNLIAAVPTKGLFKKQIVCILQVTESLTVKDTGNDIIPLQAHLVTEVREQVSRICSNLETKLPSYMIPSVWLGFSKVPLLPSGKINRSILHSYLNEIGEEMVSLVRLDNEPEEIDCDRPLNERELHFQQLLGKHFGCDSMYIDMTKSYLALGGDSISAMRFISSCKNEGKTFRLLELLQAPNMLHMARMTSEVIPVNTSRASSMAIHKSDTGHSTKNSEEAIFPCSDTQISILKSQVRDPRLYIAKAVWLFTTHDGYLDVGRLRDAWIECARKSDVLRVRFFEVDGTYKQIISPESLNDPTIIASESADPLTSLVSHGPITCGGNSPPCRFLIMPVDKKNALCRLDINHAITDGTSISILLDNLLSAYHRRPTFTEDGFRQYITRCLTNTTGDSSIYWQKYMKSMPACNLNGFRQKEASHIHTLGFDTSAQAAESFCRQRGITLFSLLGLVWAMTLCAETGSYDVSFGYISSCRNEPWEEDIMGPLIACLPCRKHLRGAETIKDALNDLQIDFAHGSQAGQEGSGLRLFDAHSRAFNTLINFRNFAESSHTDITDIKVKHEFSQDPMDFDVVFSGHVDKDRIVLELSTWRESDEATQQLLRTVQDIFKQITQEKSATIDGILKSFRK</sequence>
<dbReference type="GO" id="GO:0016874">
    <property type="term" value="F:ligase activity"/>
    <property type="evidence" value="ECO:0007669"/>
    <property type="project" value="UniProtKB-KW"/>
</dbReference>
<dbReference type="InterPro" id="IPR020845">
    <property type="entry name" value="AMP-binding_CS"/>
</dbReference>
<evidence type="ECO:0000313" key="8">
    <source>
        <dbReference type="Proteomes" id="UP000002035"/>
    </source>
</evidence>
<dbReference type="GO" id="GO:0043041">
    <property type="term" value="P:amino acid activation for nonribosomal peptide biosynthetic process"/>
    <property type="evidence" value="ECO:0007669"/>
    <property type="project" value="TreeGrafter"/>
</dbReference>
<dbReference type="Gene3D" id="1.10.1200.10">
    <property type="entry name" value="ACP-like"/>
    <property type="match status" value="3"/>
</dbReference>
<dbReference type="Pfam" id="PF00501">
    <property type="entry name" value="AMP-binding"/>
    <property type="match status" value="3"/>
</dbReference>
<dbReference type="eggNOG" id="KOG1178">
    <property type="taxonomic scope" value="Eukaryota"/>
</dbReference>
<comment type="similarity">
    <text evidence="5">Belongs to the NRP synthetase family.</text>
</comment>
<dbReference type="FunFam" id="3.30.559.30:FF:000002">
    <property type="entry name" value="Nonribosomal peptide synthase Pes1"/>
    <property type="match status" value="1"/>
</dbReference>
<dbReference type="GO" id="GO:0031177">
    <property type="term" value="F:phosphopantetheine binding"/>
    <property type="evidence" value="ECO:0007669"/>
    <property type="project" value="InterPro"/>
</dbReference>
<evidence type="ECO:0000259" key="6">
    <source>
        <dbReference type="PROSITE" id="PS50075"/>
    </source>
</evidence>
<dbReference type="EMBL" id="DS995706">
    <property type="protein sequence ID" value="EEQ33366.1"/>
    <property type="molecule type" value="Genomic_DNA"/>
</dbReference>
<dbReference type="InterPro" id="IPR045851">
    <property type="entry name" value="AMP-bd_C_sf"/>
</dbReference>
<dbReference type="VEuPathDB" id="FungiDB:MCYG_06185"/>
<evidence type="ECO:0000313" key="7">
    <source>
        <dbReference type="EMBL" id="EEQ33366.1"/>
    </source>
</evidence>
<dbReference type="GO" id="GO:0005737">
    <property type="term" value="C:cytoplasm"/>
    <property type="evidence" value="ECO:0007669"/>
    <property type="project" value="TreeGrafter"/>
</dbReference>
<dbReference type="NCBIfam" id="NF003417">
    <property type="entry name" value="PRK04813.1"/>
    <property type="match status" value="3"/>
</dbReference>
<dbReference type="eggNOG" id="KOG1176">
    <property type="taxonomic scope" value="Eukaryota"/>
</dbReference>
<evidence type="ECO:0000256" key="5">
    <source>
        <dbReference type="ARBA" id="ARBA00029454"/>
    </source>
</evidence>
<keyword evidence="4" id="KW-0677">Repeat</keyword>
<dbReference type="Gene3D" id="3.30.300.30">
    <property type="match status" value="3"/>
</dbReference>
<dbReference type="CDD" id="cd19542">
    <property type="entry name" value="CT_NRPS-like"/>
    <property type="match status" value="1"/>
</dbReference>
<dbReference type="InterPro" id="IPR010071">
    <property type="entry name" value="AA_adenyl_dom"/>
</dbReference>
<dbReference type="SUPFAM" id="SSF56801">
    <property type="entry name" value="Acetyl-CoA synthetase-like"/>
    <property type="match status" value="3"/>
</dbReference>
<dbReference type="PROSITE" id="PS00455">
    <property type="entry name" value="AMP_BINDING"/>
    <property type="match status" value="3"/>
</dbReference>
<dbReference type="Pfam" id="PF00668">
    <property type="entry name" value="Condensation"/>
    <property type="match status" value="4"/>
</dbReference>